<proteinExistence type="predicted"/>
<dbReference type="EMBL" id="FJVC01000172">
    <property type="protein sequence ID" value="CZT44424.1"/>
    <property type="molecule type" value="Genomic_DNA"/>
</dbReference>
<protein>
    <submittedName>
        <fullName evidence="1">Uncharacterized protein</fullName>
    </submittedName>
</protein>
<sequence>MASGSQYYEMVPTTGIMSSKRICRPSFVQLSVLVATFSTYQDFTSTATIKQSTCYSYSNQFNFKNGFINIERSGYIDPWLSSNISLANKYNLHELPFGPNGPRNGNTGITLTQFHHFEKRPAEVRNMIYKQLIVSKETIQICSPLKRHRRRYHRERLNFAAIMLVDKDIHEEVRGLYYTLNTFAVGNNLWGSTSFANLHGLNAFMKLAPKQHLAQIQNIEINLCAELVPHWARPELFYCHDELDGKRLMSICRILLKHFRGLRHVVIKACEMDMKPVTSGKDKRMRPIVQQGDWENAGKALRLLLDGNRKGSRGLLGLNIQRFRWYVNQNIQWSRVPDCAPGARTRPSFAGFMEQGRPELLNEEGVWDPMGITDKTMDQVRSKELKNARAGIV</sequence>
<accession>A0A1E1M5P9</accession>
<keyword evidence="2" id="KW-1185">Reference proteome</keyword>
<reference evidence="2" key="1">
    <citation type="submission" date="2016-03" db="EMBL/GenBank/DDBJ databases">
        <authorList>
            <person name="Guldener U."/>
        </authorList>
    </citation>
    <scope>NUCLEOTIDE SEQUENCE [LARGE SCALE GENOMIC DNA]</scope>
</reference>
<dbReference type="PANTHER" id="PTHR42085">
    <property type="entry name" value="F-BOX DOMAIN-CONTAINING PROTEIN"/>
    <property type="match status" value="1"/>
</dbReference>
<evidence type="ECO:0000313" key="1">
    <source>
        <dbReference type="EMBL" id="CZT44424.1"/>
    </source>
</evidence>
<dbReference type="Proteomes" id="UP000177625">
    <property type="component" value="Unassembled WGS sequence"/>
</dbReference>
<organism evidence="1 2">
    <name type="scientific">Rhynchosporium secalis</name>
    <name type="common">Barley scald fungus</name>
    <dbReference type="NCBI Taxonomy" id="38038"/>
    <lineage>
        <taxon>Eukaryota</taxon>
        <taxon>Fungi</taxon>
        <taxon>Dikarya</taxon>
        <taxon>Ascomycota</taxon>
        <taxon>Pezizomycotina</taxon>
        <taxon>Leotiomycetes</taxon>
        <taxon>Helotiales</taxon>
        <taxon>Ploettnerulaceae</taxon>
        <taxon>Rhynchosporium</taxon>
    </lineage>
</organism>
<name>A0A1E1M5P9_RHYSE</name>
<evidence type="ECO:0000313" key="2">
    <source>
        <dbReference type="Proteomes" id="UP000177625"/>
    </source>
</evidence>
<dbReference type="InterPro" id="IPR038883">
    <property type="entry name" value="AN11006-like"/>
</dbReference>
<gene>
    <name evidence="1" type="ORF">RSE6_04587</name>
</gene>
<dbReference type="PANTHER" id="PTHR42085:SF4">
    <property type="entry name" value="F-BOX DOMAIN-CONTAINING PROTEIN"/>
    <property type="match status" value="1"/>
</dbReference>
<dbReference type="AlphaFoldDB" id="A0A1E1M5P9"/>